<proteinExistence type="predicted"/>
<protein>
    <submittedName>
        <fullName evidence="1">DUF2194 domain-containing protein</fullName>
    </submittedName>
</protein>
<evidence type="ECO:0000313" key="2">
    <source>
        <dbReference type="Proteomes" id="UP000289734"/>
    </source>
</evidence>
<dbReference type="Pfam" id="PF09960">
    <property type="entry name" value="DUF2194"/>
    <property type="match status" value="1"/>
</dbReference>
<dbReference type="SUPFAM" id="SSF48452">
    <property type="entry name" value="TPR-like"/>
    <property type="match status" value="1"/>
</dbReference>
<dbReference type="InterPro" id="IPR018695">
    <property type="entry name" value="DUF2194"/>
</dbReference>
<keyword evidence="2" id="KW-1185">Reference proteome</keyword>
<sequence length="1308" mass="152537">MKTRATQNRIIIYCLMAVILIFSSCADIDAIMNPNNIDLFSKDKDGKNGLLKHYSDNDLNLPPLVEYIVDFENPMSVKYSNHLKKLCNYTKIPYKNINIKAWNANLEIASSTRVLCVLETKKLNVESVAKILKFVSDGGTLYLPFACDDKRFGFMVGMKTNSEYATDITSFGLKFKENFIPTLAGISTRKAITHFGMSGENFDYAKIKVYATSINNEFFPTILENKIGKGRVINLNSTFEFEKMDRGILFSGMMIGLEGIPYPIANTSTIFLDDFPSPLYDTKMEPIKSEMNLSISDFVKNVWWKDMKDLAKKYQISYTAVPAFDYNAKTDPPFLFNQWDAKKMSNNGRVEPISSWLMRDCMKNGHELGFHGYNHVSLVKRDWKKPEFIVTALEGVHKKWKVSNFGDMPISYVPPSNYIDQMGLKKLKEGLPSISFMCSLYLGETYEGGNREFDFDPYHHDMFDYPRISSGFEIDESSKYNIQSMYLYTGIWNHFVHPDDVYQIPSPFNKSAGEFELRNAKGLGWRKTKGKPGGLLSEFDKYLKEFTTAFPQSRFLNAGEGGFIALDWRASKFNHKTYDGKYIVEALNTENSMSNSQYWFLYGTTENAENIELQLKSIAVIYSKTKYLDGYLYSAYTNEPSFRIKDYREYRDKELDFIFSKVKNDYYSYVAKVREFEQGEDVSEVYEEQIRLEKAALKQRMLSESSIDYPTWNKYAEYMSWENKSEEVWIMLEKHCAKYPTKENVMYSQELDKLIGYPNDLAMEKWINAQLLVNPRDKDLLNSYVANFNTPENKEKIKKALIALLSVDTGKESMFNYIQHLLWYEPQSALVELEKIEPSNDYREMATNITWLYANEKNYQKAYDWSFYSNEIDIANKMEWLFQLKQYDNLINEYKTHIEKNPDDYKTKALMANYYHEMGKFKEAWILASELPVSKEKESLRKSLNADVVYQEDFVQQDLLANYPELFFDNVKMAVTKTNRLKYGNFIQSENEIQTNRDRMASLITKHSYNFYDKKKNLHRIAGTYSEFFPLIRSTVDTIITDLRFQNREENEELIISDDNKFTRVYGIEYQYKNPFSFDKYQYWSRVRLEMDNYQQTYFQFGAGISKSFNKNFSSAQVNVFPVQTAPGHAKEIYHVHTVLYQSVYIMKKINATLGVESNYYTKSKTNTDFITDNNIDVSATLRIGWDNGEEKKSKFVPFLESSIQKGSADLSDGYPYWMLEKRLFGGAGLSYSYGLEANDFNTKVEAAYFFDDYAEVFQRFSGSVSYRLFNYTALVAGFEIFNQDKFYSNTVQFGLKHSFREKKSRKK</sequence>
<dbReference type="SUPFAM" id="SSF88713">
    <property type="entry name" value="Glycoside hydrolase/deacetylase"/>
    <property type="match status" value="1"/>
</dbReference>
<dbReference type="GO" id="GO:0005975">
    <property type="term" value="P:carbohydrate metabolic process"/>
    <property type="evidence" value="ECO:0007669"/>
    <property type="project" value="InterPro"/>
</dbReference>
<dbReference type="PROSITE" id="PS51257">
    <property type="entry name" value="PROKAR_LIPOPROTEIN"/>
    <property type="match status" value="1"/>
</dbReference>
<dbReference type="RefSeq" id="WP_129464122.1">
    <property type="nucleotide sequence ID" value="NZ_SBKQ01000006.1"/>
</dbReference>
<dbReference type="InterPro" id="IPR011990">
    <property type="entry name" value="TPR-like_helical_dom_sf"/>
</dbReference>
<accession>A0A4Q1KR25</accession>
<organism evidence="1 2">
    <name type="scientific">Flavobacterium piscinae</name>
    <dbReference type="NCBI Taxonomy" id="2506424"/>
    <lineage>
        <taxon>Bacteria</taxon>
        <taxon>Pseudomonadati</taxon>
        <taxon>Bacteroidota</taxon>
        <taxon>Flavobacteriia</taxon>
        <taxon>Flavobacteriales</taxon>
        <taxon>Flavobacteriaceae</taxon>
        <taxon>Flavobacterium</taxon>
    </lineage>
</organism>
<name>A0A4Q1KR25_9FLAO</name>
<dbReference type="Gene3D" id="1.25.40.10">
    <property type="entry name" value="Tetratricopeptide repeat domain"/>
    <property type="match status" value="1"/>
</dbReference>
<dbReference type="EMBL" id="SBKQ01000006">
    <property type="protein sequence ID" value="RXR32603.1"/>
    <property type="molecule type" value="Genomic_DNA"/>
</dbReference>
<reference evidence="2" key="1">
    <citation type="submission" date="2019-01" db="EMBL/GenBank/DDBJ databases">
        <title>Cytophagaceae bacterium strain CAR-16.</title>
        <authorList>
            <person name="Chen W.-M."/>
        </authorList>
    </citation>
    <scope>NUCLEOTIDE SEQUENCE [LARGE SCALE GENOMIC DNA]</scope>
    <source>
        <strain evidence="2">ICH-30</strain>
    </source>
</reference>
<dbReference type="Proteomes" id="UP000289734">
    <property type="component" value="Unassembled WGS sequence"/>
</dbReference>
<comment type="caution">
    <text evidence="1">The sequence shown here is derived from an EMBL/GenBank/DDBJ whole genome shotgun (WGS) entry which is preliminary data.</text>
</comment>
<gene>
    <name evidence="1" type="ORF">EQG68_07185</name>
</gene>
<dbReference type="OrthoDB" id="9761886at2"/>
<dbReference type="InterPro" id="IPR011330">
    <property type="entry name" value="Glyco_hydro/deAcase_b/a-brl"/>
</dbReference>
<evidence type="ECO:0000313" key="1">
    <source>
        <dbReference type="EMBL" id="RXR32603.1"/>
    </source>
</evidence>